<proteinExistence type="predicted"/>
<feature type="transmembrane region" description="Helical" evidence="1">
    <location>
        <begin position="12"/>
        <end position="32"/>
    </location>
</feature>
<reference evidence="2 3" key="1">
    <citation type="submission" date="2019-02" db="EMBL/GenBank/DDBJ databases">
        <title>Deep-cultivation of Planctomycetes and their phenomic and genomic characterization uncovers novel biology.</title>
        <authorList>
            <person name="Wiegand S."/>
            <person name="Jogler M."/>
            <person name="Boedeker C."/>
            <person name="Pinto D."/>
            <person name="Vollmers J."/>
            <person name="Rivas-Marin E."/>
            <person name="Kohn T."/>
            <person name="Peeters S.H."/>
            <person name="Heuer A."/>
            <person name="Rast P."/>
            <person name="Oberbeckmann S."/>
            <person name="Bunk B."/>
            <person name="Jeske O."/>
            <person name="Meyerdierks A."/>
            <person name="Storesund J.E."/>
            <person name="Kallscheuer N."/>
            <person name="Luecker S."/>
            <person name="Lage O.M."/>
            <person name="Pohl T."/>
            <person name="Merkel B.J."/>
            <person name="Hornburger P."/>
            <person name="Mueller R.-W."/>
            <person name="Bruemmer F."/>
            <person name="Labrenz M."/>
            <person name="Spormann A.M."/>
            <person name="Op Den Camp H."/>
            <person name="Overmann J."/>
            <person name="Amann R."/>
            <person name="Jetten M.S.M."/>
            <person name="Mascher T."/>
            <person name="Medema M.H."/>
            <person name="Devos D.P."/>
            <person name="Kaster A.-K."/>
            <person name="Ovreas L."/>
            <person name="Rohde M."/>
            <person name="Galperin M.Y."/>
            <person name="Jogler C."/>
        </authorList>
    </citation>
    <scope>NUCLEOTIDE SEQUENCE [LARGE SCALE GENOMIC DNA]</scope>
    <source>
        <strain evidence="2 3">Pla52o</strain>
    </source>
</reference>
<dbReference type="Pfam" id="PF04390">
    <property type="entry name" value="LptE"/>
    <property type="match status" value="1"/>
</dbReference>
<gene>
    <name evidence="2" type="ORF">Pla52o_05910</name>
</gene>
<dbReference type="EMBL" id="SJPT01000001">
    <property type="protein sequence ID" value="TWU26738.1"/>
    <property type="molecule type" value="Genomic_DNA"/>
</dbReference>
<organism evidence="2 3">
    <name type="scientific">Novipirellula galeiformis</name>
    <dbReference type="NCBI Taxonomy" id="2528004"/>
    <lineage>
        <taxon>Bacteria</taxon>
        <taxon>Pseudomonadati</taxon>
        <taxon>Planctomycetota</taxon>
        <taxon>Planctomycetia</taxon>
        <taxon>Pirellulales</taxon>
        <taxon>Pirellulaceae</taxon>
        <taxon>Novipirellula</taxon>
    </lineage>
</organism>
<evidence type="ECO:0000313" key="3">
    <source>
        <dbReference type="Proteomes" id="UP000316304"/>
    </source>
</evidence>
<dbReference type="GO" id="GO:0019867">
    <property type="term" value="C:outer membrane"/>
    <property type="evidence" value="ECO:0007669"/>
    <property type="project" value="InterPro"/>
</dbReference>
<keyword evidence="3" id="KW-1185">Reference proteome</keyword>
<evidence type="ECO:0008006" key="4">
    <source>
        <dbReference type="Google" id="ProtNLM"/>
    </source>
</evidence>
<dbReference type="AlphaFoldDB" id="A0A5C6CQW3"/>
<evidence type="ECO:0000256" key="1">
    <source>
        <dbReference type="SAM" id="Phobius"/>
    </source>
</evidence>
<evidence type="ECO:0000313" key="2">
    <source>
        <dbReference type="EMBL" id="TWU26738.1"/>
    </source>
</evidence>
<dbReference type="InterPro" id="IPR007485">
    <property type="entry name" value="LPS_assembly_LptE"/>
</dbReference>
<keyword evidence="1" id="KW-1133">Transmembrane helix</keyword>
<sequence>MNQINRTLRACLFPIIAISLCWCGGCSLYQYGPSSLYRSDIRTVHVPMVRNTTFRHDLGPRLSLALVKEIESRTPFKVVSDPNADSTLLVRLTGENKVVLSETTSDDPRALDATISAQADWVSRRGEKLMQNTVVPNSGITISFSQDSRFVPEAGQSIDTAMQDAIDKLAQRVVSQMELRW</sequence>
<keyword evidence="1" id="KW-0812">Transmembrane</keyword>
<name>A0A5C6CQW3_9BACT</name>
<accession>A0A5C6CQW3</accession>
<comment type="caution">
    <text evidence="2">The sequence shown here is derived from an EMBL/GenBank/DDBJ whole genome shotgun (WGS) entry which is preliminary data.</text>
</comment>
<dbReference type="GO" id="GO:0043165">
    <property type="term" value="P:Gram-negative-bacterium-type cell outer membrane assembly"/>
    <property type="evidence" value="ECO:0007669"/>
    <property type="project" value="InterPro"/>
</dbReference>
<protein>
    <recommendedName>
        <fullName evidence="4">Lipopolysaccharide-assembly</fullName>
    </recommendedName>
</protein>
<dbReference type="Proteomes" id="UP000316304">
    <property type="component" value="Unassembled WGS sequence"/>
</dbReference>
<dbReference type="RefSeq" id="WP_231612042.1">
    <property type="nucleotide sequence ID" value="NZ_SJPT01000001.1"/>
</dbReference>
<keyword evidence="1" id="KW-0472">Membrane</keyword>